<keyword evidence="2" id="KW-1185">Reference proteome</keyword>
<proteinExistence type="predicted"/>
<organism evidence="1 2">
    <name type="scientific">Shewanella hanedai</name>
    <name type="common">Alteromonas hanedai</name>
    <dbReference type="NCBI Taxonomy" id="25"/>
    <lineage>
        <taxon>Bacteria</taxon>
        <taxon>Pseudomonadati</taxon>
        <taxon>Pseudomonadota</taxon>
        <taxon>Gammaproteobacteria</taxon>
        <taxon>Alteromonadales</taxon>
        <taxon>Shewanellaceae</taxon>
        <taxon>Shewanella</taxon>
    </lineage>
</organism>
<reference evidence="2" key="1">
    <citation type="submission" date="2019-07" db="EMBL/GenBank/DDBJ databases">
        <title>Shewanella sp. YLB-08 draft genomic sequence.</title>
        <authorList>
            <person name="Yu L."/>
        </authorList>
    </citation>
    <scope>NUCLEOTIDE SEQUENCE [LARGE SCALE GENOMIC DNA]</scope>
    <source>
        <strain evidence="2">JCM 20706</strain>
    </source>
</reference>
<evidence type="ECO:0000313" key="1">
    <source>
        <dbReference type="EMBL" id="TRY12826.1"/>
    </source>
</evidence>
<dbReference type="EMBL" id="VKGK01000026">
    <property type="protein sequence ID" value="TRY12826.1"/>
    <property type="molecule type" value="Genomic_DNA"/>
</dbReference>
<dbReference type="RefSeq" id="WP_144041677.1">
    <property type="nucleotide sequence ID" value="NZ_BMPL01000024.1"/>
</dbReference>
<comment type="caution">
    <text evidence="1">The sequence shown here is derived from an EMBL/GenBank/DDBJ whole genome shotgun (WGS) entry which is preliminary data.</text>
</comment>
<evidence type="ECO:0000313" key="2">
    <source>
        <dbReference type="Proteomes" id="UP000318126"/>
    </source>
</evidence>
<sequence>MAGYQNSFLKNSFLLIYEGAKSNDKYLSFRFDSIIDMKATVGLGLYFEGTAKIMSYSLGQSDPVKLTLRKNLKLNEINTVNGKDTPVEQFPFDGSRRLEVESEQLKSEQFSETSIYEWGEIINSARVDRASLRIFGKIAKSEFKKGTNENPRLGLKNNQATISDNDFSGFVQLLELKGSYPTTALVHSFRGQNVADLVLVGDTLITNESSEFLLTR</sequence>
<dbReference type="AlphaFoldDB" id="A0A553JK55"/>
<gene>
    <name evidence="1" type="ORF">FN961_18575</name>
</gene>
<dbReference type="Proteomes" id="UP000318126">
    <property type="component" value="Unassembled WGS sequence"/>
</dbReference>
<name>A0A553JK55_SHEHA</name>
<accession>A0A553JK55</accession>
<protein>
    <submittedName>
        <fullName evidence="1">Uncharacterized protein</fullName>
    </submittedName>
</protein>